<dbReference type="Pfam" id="PF26639">
    <property type="entry name" value="Het-6_barrel"/>
    <property type="match status" value="1"/>
</dbReference>
<keyword evidence="3" id="KW-1185">Reference proteome</keyword>
<dbReference type="PANTHER" id="PTHR24148:SF73">
    <property type="entry name" value="HET DOMAIN PROTEIN (AFU_ORTHOLOGUE AFUA_8G01020)"/>
    <property type="match status" value="1"/>
</dbReference>
<dbReference type="Proteomes" id="UP000758155">
    <property type="component" value="Unassembled WGS sequence"/>
</dbReference>
<proteinExistence type="predicted"/>
<dbReference type="InterPro" id="IPR052895">
    <property type="entry name" value="HetReg/Transcr_Mod"/>
</dbReference>
<comment type="caution">
    <text evidence="2">The sequence shown here is derived from an EMBL/GenBank/DDBJ whole genome shotgun (WGS) entry which is preliminary data.</text>
</comment>
<evidence type="ECO:0000313" key="3">
    <source>
        <dbReference type="Proteomes" id="UP000758155"/>
    </source>
</evidence>
<dbReference type="Pfam" id="PF06985">
    <property type="entry name" value="HET"/>
    <property type="match status" value="1"/>
</dbReference>
<name>A0A9P5C7K9_9PLEO</name>
<organism evidence="2 3">
    <name type="scientific">Didymella heteroderae</name>
    <dbReference type="NCBI Taxonomy" id="1769908"/>
    <lineage>
        <taxon>Eukaryota</taxon>
        <taxon>Fungi</taxon>
        <taxon>Dikarya</taxon>
        <taxon>Ascomycota</taxon>
        <taxon>Pezizomycotina</taxon>
        <taxon>Dothideomycetes</taxon>
        <taxon>Pleosporomycetidae</taxon>
        <taxon>Pleosporales</taxon>
        <taxon>Pleosporineae</taxon>
        <taxon>Didymellaceae</taxon>
        <taxon>Didymella</taxon>
    </lineage>
</organism>
<evidence type="ECO:0000259" key="1">
    <source>
        <dbReference type="Pfam" id="PF06985"/>
    </source>
</evidence>
<accession>A0A9P5C7K9</accession>
<gene>
    <name evidence="2" type="ORF">E8E12_011473</name>
</gene>
<dbReference type="AlphaFoldDB" id="A0A9P5C7K9"/>
<dbReference type="InterPro" id="IPR010730">
    <property type="entry name" value="HET"/>
</dbReference>
<dbReference type="OrthoDB" id="3548654at2759"/>
<feature type="domain" description="Heterokaryon incompatibility" evidence="1">
    <location>
        <begin position="19"/>
        <end position="179"/>
    </location>
</feature>
<dbReference type="EMBL" id="SWKV01000001">
    <property type="protein sequence ID" value="KAF3048247.1"/>
    <property type="molecule type" value="Genomic_DNA"/>
</dbReference>
<protein>
    <recommendedName>
        <fullName evidence="1">Heterokaryon incompatibility domain-containing protein</fullName>
    </recommendedName>
</protein>
<sequence length="594" mass="67540">MSTVRCEIITRSLDKPPAYTAVSYAWGDTDDKDEIEVLYGVREEDGRIAWKVATVRVTISLYGALAALRRQEQDVLVWIDGLSINQDDTVERSQQVRLMTEIYGKAATVAVWLGPEANNSNTALHILTKIAHAADSTEHVADLIASYAADDNPSGRRAIASLVALFERDYWSRLWVVQEIFIPDPRKIRVYCGEYRHAWSTYQVAARALLRCRKDIERYFPGNKNHDRYGRISRQHFTFSQVLAFQGPNSLFDGSLRDTEHLKLLGIMRWCRQKLTGNPLDKVFGILGLLPDEAYANFPVDYSMSIKALYIRVVDIVLSTTGCLDVICESIHFPIYTGASDLPSWCPNWFHMPTTRALRGTSPKFSASGNLKAEYLFVGRLRTKLEFRAVYLGYVAEHGVAVGTLTSRVDFLTAFLSWRALFRDKIRPEDYDDCIVLASNFCRTLCLDQIPRGYDPSTWWQVCYHVFGALSIDPEDGLPMLPLDAELLRYAETDGIMHPDDRRPFLNTFNNHMSGRRFCILGNYRTMALGSGFLQMGDIVVVPLGCSTPVVLREEGPEGEFRFVGDIYVDGYMEGRAIDLYKRYPDCLRKYLLH</sequence>
<evidence type="ECO:0000313" key="2">
    <source>
        <dbReference type="EMBL" id="KAF3048247.1"/>
    </source>
</evidence>
<reference evidence="2" key="1">
    <citation type="submission" date="2019-04" db="EMBL/GenBank/DDBJ databases">
        <title>Sequencing of skin fungus with MAO and IRED activity.</title>
        <authorList>
            <person name="Marsaioli A.J."/>
            <person name="Bonatto J.M.C."/>
            <person name="Reis Junior O."/>
        </authorList>
    </citation>
    <scope>NUCLEOTIDE SEQUENCE</scope>
    <source>
        <strain evidence="2">28M1</strain>
    </source>
</reference>
<dbReference type="PANTHER" id="PTHR24148">
    <property type="entry name" value="ANKYRIN REPEAT DOMAIN-CONTAINING PROTEIN 39 HOMOLOG-RELATED"/>
    <property type="match status" value="1"/>
</dbReference>